<keyword evidence="6 9" id="KW-0255">Endonuclease</keyword>
<dbReference type="Pfam" id="PF14622">
    <property type="entry name" value="Ribonucleas_3_3"/>
    <property type="match status" value="1"/>
</dbReference>
<dbReference type="NCBIfam" id="TIGR02191">
    <property type="entry name" value="RNaseIII"/>
    <property type="match status" value="1"/>
</dbReference>
<reference evidence="12" key="1">
    <citation type="submission" date="2020-10" db="EMBL/GenBank/DDBJ databases">
        <authorList>
            <person name="Gilroy R."/>
        </authorList>
    </citation>
    <scope>NUCLEOTIDE SEQUENCE</scope>
    <source>
        <strain evidence="12">ChiW3-316</strain>
    </source>
</reference>
<dbReference type="EMBL" id="DVNC01000058">
    <property type="protein sequence ID" value="HIU54068.1"/>
    <property type="molecule type" value="Genomic_DNA"/>
</dbReference>
<keyword evidence="7 9" id="KW-0378">Hydrolase</keyword>
<comment type="caution">
    <text evidence="12">The sequence shown here is derived from an EMBL/GenBank/DDBJ whole genome shotgun (WGS) entry which is preliminary data.</text>
</comment>
<evidence type="ECO:0000256" key="9">
    <source>
        <dbReference type="HAMAP-Rule" id="MF_00104"/>
    </source>
</evidence>
<dbReference type="PROSITE" id="PS50142">
    <property type="entry name" value="RNASE_3_2"/>
    <property type="match status" value="1"/>
</dbReference>
<reference evidence="12" key="2">
    <citation type="journal article" date="2021" name="PeerJ">
        <title>Extensive microbial diversity within the chicken gut microbiome revealed by metagenomics and culture.</title>
        <authorList>
            <person name="Gilroy R."/>
            <person name="Ravi A."/>
            <person name="Getino M."/>
            <person name="Pursley I."/>
            <person name="Horton D.L."/>
            <person name="Alikhan N.F."/>
            <person name="Baker D."/>
            <person name="Gharbi K."/>
            <person name="Hall N."/>
            <person name="Watson M."/>
            <person name="Adriaenssens E.M."/>
            <person name="Foster-Nyarko E."/>
            <person name="Jarju S."/>
            <person name="Secka A."/>
            <person name="Antonio M."/>
            <person name="Oren A."/>
            <person name="Chaudhuri R.R."/>
            <person name="La Ragione R."/>
            <person name="Hildebrand F."/>
            <person name="Pallen M.J."/>
        </authorList>
    </citation>
    <scope>NUCLEOTIDE SEQUENCE</scope>
    <source>
        <strain evidence="12">ChiW3-316</strain>
    </source>
</reference>
<keyword evidence="9" id="KW-0819">tRNA processing</keyword>
<dbReference type="SUPFAM" id="SSF69065">
    <property type="entry name" value="RNase III domain-like"/>
    <property type="match status" value="1"/>
</dbReference>
<gene>
    <name evidence="9 12" type="primary">rnc</name>
    <name evidence="12" type="ORF">IAD20_08330</name>
</gene>
<evidence type="ECO:0000313" key="13">
    <source>
        <dbReference type="Proteomes" id="UP000824107"/>
    </source>
</evidence>
<keyword evidence="8 9" id="KW-0694">RNA-binding</keyword>
<evidence type="ECO:0000256" key="2">
    <source>
        <dbReference type="ARBA" id="ARBA00010183"/>
    </source>
</evidence>
<evidence type="ECO:0000256" key="3">
    <source>
        <dbReference type="ARBA" id="ARBA00022552"/>
    </source>
</evidence>
<dbReference type="GO" id="GO:0008033">
    <property type="term" value="P:tRNA processing"/>
    <property type="evidence" value="ECO:0007669"/>
    <property type="project" value="UniProtKB-KW"/>
</dbReference>
<comment type="function">
    <text evidence="9">Digests double-stranded RNA. Involved in the processing of primary rRNA transcript to yield the immediate precursors to the large and small rRNAs (23S and 16S). Processes some mRNAs, and tRNAs when they are encoded in the rRNA operon. Processes pre-crRNA and tracrRNA of type II CRISPR loci if present in the organism.</text>
</comment>
<name>A0A9D1SC22_9PROT</name>
<feature type="binding site" evidence="9">
    <location>
        <position position="42"/>
    </location>
    <ligand>
        <name>Mg(2+)</name>
        <dbReference type="ChEBI" id="CHEBI:18420"/>
    </ligand>
</feature>
<feature type="binding site" evidence="9">
    <location>
        <position position="111"/>
    </location>
    <ligand>
        <name>Mg(2+)</name>
        <dbReference type="ChEBI" id="CHEBI:18420"/>
    </ligand>
</feature>
<feature type="active site" evidence="9">
    <location>
        <position position="46"/>
    </location>
</feature>
<keyword evidence="9" id="KW-0699">rRNA-binding</keyword>
<evidence type="ECO:0000256" key="5">
    <source>
        <dbReference type="ARBA" id="ARBA00022722"/>
    </source>
</evidence>
<dbReference type="GO" id="GO:0006364">
    <property type="term" value="P:rRNA processing"/>
    <property type="evidence" value="ECO:0007669"/>
    <property type="project" value="UniProtKB-UniRule"/>
</dbReference>
<dbReference type="Pfam" id="PF00035">
    <property type="entry name" value="dsrm"/>
    <property type="match status" value="1"/>
</dbReference>
<protein>
    <recommendedName>
        <fullName evidence="9">Ribonuclease 3</fullName>
        <ecNumber evidence="9">3.1.26.3</ecNumber>
    </recommendedName>
    <alternativeName>
        <fullName evidence="9">Ribonuclease III</fullName>
        <shortName evidence="9">RNase III</shortName>
    </alternativeName>
</protein>
<dbReference type="Proteomes" id="UP000824107">
    <property type="component" value="Unassembled WGS sequence"/>
</dbReference>
<feature type="domain" description="DRBM" evidence="10">
    <location>
        <begin position="150"/>
        <end position="219"/>
    </location>
</feature>
<dbReference type="PROSITE" id="PS00517">
    <property type="entry name" value="RNASE_3_1"/>
    <property type="match status" value="1"/>
</dbReference>
<dbReference type="InterPro" id="IPR036389">
    <property type="entry name" value="RNase_III_sf"/>
</dbReference>
<feature type="domain" description="RNase III" evidence="11">
    <location>
        <begin position="4"/>
        <end position="125"/>
    </location>
</feature>
<evidence type="ECO:0000259" key="10">
    <source>
        <dbReference type="PROSITE" id="PS50137"/>
    </source>
</evidence>
<evidence type="ECO:0000256" key="1">
    <source>
        <dbReference type="ARBA" id="ARBA00000109"/>
    </source>
</evidence>
<dbReference type="SMART" id="SM00358">
    <property type="entry name" value="DSRM"/>
    <property type="match status" value="1"/>
</dbReference>
<evidence type="ECO:0000256" key="4">
    <source>
        <dbReference type="ARBA" id="ARBA00022664"/>
    </source>
</evidence>
<evidence type="ECO:0000256" key="8">
    <source>
        <dbReference type="ARBA" id="ARBA00022884"/>
    </source>
</evidence>
<keyword evidence="5 9" id="KW-0540">Nuclease</keyword>
<evidence type="ECO:0000256" key="6">
    <source>
        <dbReference type="ARBA" id="ARBA00022759"/>
    </source>
</evidence>
<keyword evidence="9" id="KW-0479">Metal-binding</keyword>
<dbReference type="AlphaFoldDB" id="A0A9D1SC22"/>
<keyword evidence="9" id="KW-0460">Magnesium</keyword>
<keyword evidence="4 9" id="KW-0507">mRNA processing</keyword>
<comment type="subunit">
    <text evidence="9">Homodimer.</text>
</comment>
<dbReference type="HAMAP" id="MF_00104">
    <property type="entry name" value="RNase_III"/>
    <property type="match status" value="1"/>
</dbReference>
<dbReference type="PANTHER" id="PTHR11207">
    <property type="entry name" value="RIBONUCLEASE III"/>
    <property type="match status" value="1"/>
</dbReference>
<feature type="active site" evidence="9">
    <location>
        <position position="114"/>
    </location>
</feature>
<dbReference type="PROSITE" id="PS50137">
    <property type="entry name" value="DS_RBD"/>
    <property type="match status" value="1"/>
</dbReference>
<accession>A0A9D1SC22</accession>
<dbReference type="CDD" id="cd10845">
    <property type="entry name" value="DSRM_RNAse_III_family"/>
    <property type="match status" value="1"/>
</dbReference>
<comment type="cofactor">
    <cofactor evidence="9">
        <name>Mg(2+)</name>
        <dbReference type="ChEBI" id="CHEBI:18420"/>
    </cofactor>
</comment>
<feature type="binding site" evidence="9">
    <location>
        <position position="114"/>
    </location>
    <ligand>
        <name>Mg(2+)</name>
        <dbReference type="ChEBI" id="CHEBI:18420"/>
    </ligand>
</feature>
<dbReference type="GO" id="GO:0010468">
    <property type="term" value="P:regulation of gene expression"/>
    <property type="evidence" value="ECO:0007669"/>
    <property type="project" value="TreeGrafter"/>
</dbReference>
<dbReference type="SMART" id="SM00535">
    <property type="entry name" value="RIBOc"/>
    <property type="match status" value="1"/>
</dbReference>
<proteinExistence type="inferred from homology"/>
<comment type="subcellular location">
    <subcellularLocation>
        <location evidence="9">Cytoplasm</location>
    </subcellularLocation>
</comment>
<evidence type="ECO:0000259" key="11">
    <source>
        <dbReference type="PROSITE" id="PS50142"/>
    </source>
</evidence>
<dbReference type="InterPro" id="IPR000999">
    <property type="entry name" value="RNase_III_dom"/>
</dbReference>
<dbReference type="GO" id="GO:0006397">
    <property type="term" value="P:mRNA processing"/>
    <property type="evidence" value="ECO:0007669"/>
    <property type="project" value="UniProtKB-UniRule"/>
</dbReference>
<dbReference type="PANTHER" id="PTHR11207:SF0">
    <property type="entry name" value="RIBONUCLEASE 3"/>
    <property type="match status" value="1"/>
</dbReference>
<evidence type="ECO:0000256" key="7">
    <source>
        <dbReference type="ARBA" id="ARBA00022801"/>
    </source>
</evidence>
<dbReference type="GO" id="GO:0005737">
    <property type="term" value="C:cytoplasm"/>
    <property type="evidence" value="ECO:0007669"/>
    <property type="project" value="UniProtKB-SubCell"/>
</dbReference>
<dbReference type="EC" id="3.1.26.3" evidence="9"/>
<comment type="similarity">
    <text evidence="2">Belongs to the ribonuclease III family.</text>
</comment>
<dbReference type="GO" id="GO:0004525">
    <property type="term" value="F:ribonuclease III activity"/>
    <property type="evidence" value="ECO:0007669"/>
    <property type="project" value="UniProtKB-UniRule"/>
</dbReference>
<keyword evidence="9" id="KW-0963">Cytoplasm</keyword>
<evidence type="ECO:0000313" key="12">
    <source>
        <dbReference type="EMBL" id="HIU54068.1"/>
    </source>
</evidence>
<dbReference type="GO" id="GO:0019843">
    <property type="term" value="F:rRNA binding"/>
    <property type="evidence" value="ECO:0007669"/>
    <property type="project" value="UniProtKB-KW"/>
</dbReference>
<dbReference type="Gene3D" id="1.10.1520.10">
    <property type="entry name" value="Ribonuclease III domain"/>
    <property type="match status" value="1"/>
</dbReference>
<keyword evidence="3 9" id="KW-0698">rRNA processing</keyword>
<comment type="catalytic activity">
    <reaction evidence="1 9">
        <text>Endonucleolytic cleavage to 5'-phosphomonoester.</text>
        <dbReference type="EC" id="3.1.26.3"/>
    </reaction>
</comment>
<dbReference type="Gene3D" id="3.30.160.20">
    <property type="match status" value="1"/>
</dbReference>
<dbReference type="CDD" id="cd00593">
    <property type="entry name" value="RIBOc"/>
    <property type="match status" value="1"/>
</dbReference>
<organism evidence="12 13">
    <name type="scientific">Candidatus Scatocola faecipullorum</name>
    <dbReference type="NCBI Taxonomy" id="2840917"/>
    <lineage>
        <taxon>Bacteria</taxon>
        <taxon>Pseudomonadati</taxon>
        <taxon>Pseudomonadota</taxon>
        <taxon>Alphaproteobacteria</taxon>
        <taxon>Rhodospirillales</taxon>
        <taxon>Rhodospirillaceae</taxon>
        <taxon>Rhodospirillaceae incertae sedis</taxon>
        <taxon>Candidatus Scatocola</taxon>
    </lineage>
</organism>
<sequence>MENLSELEKILGYEFKNKHLLQQAVTHSSHTARLSENYERLEFLGDRVLGVSIASLLYRMFPNEPEGSLSQRHTGLVCKETVAEVALTLHLDKFMVVANEEIRENENVLCDVCEAVIGAIFMDAGCEQAVTFVNQHWKELIDKNVAPPKDSKTLLQEVAHSKGLGNPVYEVVGRAGSEHEPTFFMTVSLRGIKSQQGEGRNKKLAEQAAAAKMLDFLGYPHGTKC</sequence>
<dbReference type="InterPro" id="IPR011907">
    <property type="entry name" value="RNase_III"/>
</dbReference>
<dbReference type="InterPro" id="IPR014720">
    <property type="entry name" value="dsRBD_dom"/>
</dbReference>
<dbReference type="FunFam" id="1.10.1520.10:FF:000001">
    <property type="entry name" value="Ribonuclease 3"/>
    <property type="match status" value="1"/>
</dbReference>
<dbReference type="GO" id="GO:0003725">
    <property type="term" value="F:double-stranded RNA binding"/>
    <property type="evidence" value="ECO:0007669"/>
    <property type="project" value="TreeGrafter"/>
</dbReference>
<dbReference type="GO" id="GO:0046872">
    <property type="term" value="F:metal ion binding"/>
    <property type="evidence" value="ECO:0007669"/>
    <property type="project" value="UniProtKB-KW"/>
</dbReference>
<dbReference type="SUPFAM" id="SSF54768">
    <property type="entry name" value="dsRNA-binding domain-like"/>
    <property type="match status" value="1"/>
</dbReference>